<feature type="region of interest" description="Disordered" evidence="1">
    <location>
        <begin position="730"/>
        <end position="766"/>
    </location>
</feature>
<feature type="region of interest" description="Disordered" evidence="1">
    <location>
        <begin position="241"/>
        <end position="293"/>
    </location>
</feature>
<feature type="compositionally biased region" description="Polar residues" evidence="1">
    <location>
        <begin position="577"/>
        <end position="607"/>
    </location>
</feature>
<feature type="compositionally biased region" description="Low complexity" evidence="1">
    <location>
        <begin position="751"/>
        <end position="760"/>
    </location>
</feature>
<dbReference type="AlphaFoldDB" id="A0A2I1D0K0"/>
<accession>A0A2I1D0K0</accession>
<dbReference type="GeneID" id="36543551"/>
<dbReference type="RefSeq" id="XP_024691993.1">
    <property type="nucleotide sequence ID" value="XM_024836027.1"/>
</dbReference>
<feature type="compositionally biased region" description="Polar residues" evidence="1">
    <location>
        <begin position="284"/>
        <end position="293"/>
    </location>
</feature>
<dbReference type="OrthoDB" id="4851482at2759"/>
<evidence type="ECO:0000313" key="3">
    <source>
        <dbReference type="Proteomes" id="UP000234254"/>
    </source>
</evidence>
<gene>
    <name evidence="2" type="ORF">P168DRAFT_283141</name>
</gene>
<protein>
    <submittedName>
        <fullName evidence="2">Uncharacterized protein</fullName>
    </submittedName>
</protein>
<feature type="region of interest" description="Disordered" evidence="1">
    <location>
        <begin position="136"/>
        <end position="213"/>
    </location>
</feature>
<feature type="compositionally biased region" description="Polar residues" evidence="1">
    <location>
        <begin position="184"/>
        <end position="194"/>
    </location>
</feature>
<comment type="caution">
    <text evidence="2">The sequence shown here is derived from an EMBL/GenBank/DDBJ whole genome shotgun (WGS) entry which is preliminary data.</text>
</comment>
<feature type="region of interest" description="Disordered" evidence="1">
    <location>
        <begin position="564"/>
        <end position="620"/>
    </location>
</feature>
<reference evidence="2" key="1">
    <citation type="submission" date="2016-12" db="EMBL/GenBank/DDBJ databases">
        <title>The genomes of Aspergillus section Nigri reveals drivers in fungal speciation.</title>
        <authorList>
            <consortium name="DOE Joint Genome Institute"/>
            <person name="Vesth T.C."/>
            <person name="Nybo J."/>
            <person name="Theobald S."/>
            <person name="Brandl J."/>
            <person name="Frisvad J.C."/>
            <person name="Nielsen K.F."/>
            <person name="Lyhne E.K."/>
            <person name="Kogle M.E."/>
            <person name="Kuo A."/>
            <person name="Riley R."/>
            <person name="Clum A."/>
            <person name="Nolan M."/>
            <person name="Lipzen A."/>
            <person name="Salamov A."/>
            <person name="Henrissat B."/>
            <person name="Wiebenga A."/>
            <person name="De vries R.P."/>
            <person name="Grigoriev I.V."/>
            <person name="Mortensen U.H."/>
            <person name="Andersen M.R."/>
            <person name="Baker S.E."/>
        </authorList>
    </citation>
    <scope>NUCLEOTIDE SEQUENCE</scope>
    <source>
        <strain evidence="2">IBT 28561</strain>
    </source>
</reference>
<evidence type="ECO:0000313" key="2">
    <source>
        <dbReference type="EMBL" id="PKY03399.1"/>
    </source>
</evidence>
<dbReference type="EMBL" id="MSFM01000008">
    <property type="protein sequence ID" value="PKY03399.1"/>
    <property type="molecule type" value="Genomic_DNA"/>
</dbReference>
<feature type="compositionally biased region" description="Low complexity" evidence="1">
    <location>
        <begin position="136"/>
        <end position="176"/>
    </location>
</feature>
<sequence length="766" mass="84148">MASSGDDLSELDQFGLYQLAEQEIDKDLSPDTWGPGNSFNADIDWAGLQNLLPPDVSPENLFQNYFDEFEAAPTVEDALAVPFPGQMMSASQDIPGVQIPPQYPPQAVQQFPQYYPQQAVQQYPQQYLQQYPQPYHQQYHQQYPQQYPQQAIQQHPQHPQPAQQVSRQVPQRVSQPTPRLDHQLISSQGYNHVSTPTHPQTPPNPHMGANDQAIPAHQLPQNNQDQISPSSQNNVMVNTQASQGSVDAPDQITPRSQTSANDHPGSTMHAKPDNAEENAGVNITPHSESTQVTAVNRNEMRCRRASDFPHPQQTDDVFSEISQSPVLQYEVHGDHSDKRLAFHPPVPAVGRPAMGSMKTEGGLVVGPCQIPNFVPDIEELLDPENSGADTQTIYQNSREALEAMCVVHPELQTLRDRTIPTTDQQKRAIVKALLNAMKSLVYAEDSQAMKRPFVQGKYSDARLEAACWTLLDLTLLRHRQGPLLGGVTDKYRGGEAIGTFGQRISLIMTGLEVNKTIVKHVLDPNYTASLVDDPVGSMKRIVSNKQLNRRKGEYMTLGKELLQNEQANSHDKKNSRRGNQSIPIRTTPTPLQTSPAPTQTSGVMTRSQARRIGSQRGQISSRAPNMATHAPTVHRYPANHPMTPATHAPTETQAMPNGGYRAPAQHAAYHPLGGLPVNTQPAPHARAPMVQNNLINGNGDMVSQETRSPSPLFVGPVGYGCATAVASLSARTHSRTPSTPHSVRGHKRQASDAGFGSGSSSDKRRC</sequence>
<proteinExistence type="predicted"/>
<keyword evidence="3" id="KW-1185">Reference proteome</keyword>
<dbReference type="Proteomes" id="UP000234254">
    <property type="component" value="Unassembled WGS sequence"/>
</dbReference>
<name>A0A2I1D0K0_ASPC2</name>
<dbReference type="VEuPathDB" id="FungiDB:P168DRAFT_283141"/>
<feature type="compositionally biased region" description="Polar residues" evidence="1">
    <location>
        <begin position="730"/>
        <end position="741"/>
    </location>
</feature>
<organism evidence="2 3">
    <name type="scientific">Aspergillus campestris (strain IBT 28561)</name>
    <dbReference type="NCBI Taxonomy" id="1392248"/>
    <lineage>
        <taxon>Eukaryota</taxon>
        <taxon>Fungi</taxon>
        <taxon>Dikarya</taxon>
        <taxon>Ascomycota</taxon>
        <taxon>Pezizomycotina</taxon>
        <taxon>Eurotiomycetes</taxon>
        <taxon>Eurotiomycetidae</taxon>
        <taxon>Eurotiales</taxon>
        <taxon>Aspergillaceae</taxon>
        <taxon>Aspergillus</taxon>
        <taxon>Aspergillus subgen. Circumdati</taxon>
    </lineage>
</organism>
<evidence type="ECO:0000256" key="1">
    <source>
        <dbReference type="SAM" id="MobiDB-lite"/>
    </source>
</evidence>